<dbReference type="InterPro" id="IPR050237">
    <property type="entry name" value="ATP-dep_AMP-bd_enzyme"/>
</dbReference>
<accession>A0AAW7MA14</accession>
<reference evidence="3" key="1">
    <citation type="submission" date="2023-06" db="EMBL/GenBank/DDBJ databases">
        <title>Sysu t00039.</title>
        <authorList>
            <person name="Gao L."/>
            <person name="Fang B.-Z."/>
            <person name="Li W.-J."/>
        </authorList>
    </citation>
    <scope>NUCLEOTIDE SEQUENCE</scope>
    <source>
        <strain evidence="3">SYSU T00039</strain>
    </source>
</reference>
<gene>
    <name evidence="3" type="ORF">QQX10_10140</name>
</gene>
<proteinExistence type="predicted"/>
<dbReference type="PANTHER" id="PTHR43767:SF1">
    <property type="entry name" value="NONRIBOSOMAL PEPTIDE SYNTHASE PES1 (EUROFUNG)-RELATED"/>
    <property type="match status" value="1"/>
</dbReference>
<evidence type="ECO:0000259" key="2">
    <source>
        <dbReference type="Pfam" id="PF13193"/>
    </source>
</evidence>
<feature type="domain" description="AMP-binding enzyme C-terminal" evidence="2">
    <location>
        <begin position="252"/>
        <end position="321"/>
    </location>
</feature>
<evidence type="ECO:0000313" key="3">
    <source>
        <dbReference type="EMBL" id="MDN4488526.1"/>
    </source>
</evidence>
<evidence type="ECO:0000313" key="4">
    <source>
        <dbReference type="Proteomes" id="UP001172737"/>
    </source>
</evidence>
<dbReference type="GO" id="GO:0016878">
    <property type="term" value="F:acid-thiol ligase activity"/>
    <property type="evidence" value="ECO:0007669"/>
    <property type="project" value="UniProtKB-ARBA"/>
</dbReference>
<dbReference type="PANTHER" id="PTHR43767">
    <property type="entry name" value="LONG-CHAIN-FATTY-ACID--COA LIGASE"/>
    <property type="match status" value="1"/>
</dbReference>
<dbReference type="SUPFAM" id="SSF56801">
    <property type="entry name" value="Acetyl-CoA synthetase-like"/>
    <property type="match status" value="1"/>
</dbReference>
<comment type="caution">
    <text evidence="3">The sequence shown here is derived from an EMBL/GenBank/DDBJ whole genome shotgun (WGS) entry which is preliminary data.</text>
</comment>
<dbReference type="InterPro" id="IPR042099">
    <property type="entry name" value="ANL_N_sf"/>
</dbReference>
<organism evidence="3 4">
    <name type="scientific">Demequina lignilytica</name>
    <dbReference type="NCBI Taxonomy" id="3051663"/>
    <lineage>
        <taxon>Bacteria</taxon>
        <taxon>Bacillati</taxon>
        <taxon>Actinomycetota</taxon>
        <taxon>Actinomycetes</taxon>
        <taxon>Micrococcales</taxon>
        <taxon>Demequinaceae</taxon>
        <taxon>Demequina</taxon>
    </lineage>
</organism>
<protein>
    <submittedName>
        <fullName evidence="3">AMP-binding protein</fullName>
    </submittedName>
</protein>
<dbReference type="InterPro" id="IPR000873">
    <property type="entry name" value="AMP-dep_synth/lig_dom"/>
</dbReference>
<keyword evidence="4" id="KW-1185">Reference proteome</keyword>
<feature type="domain" description="AMP-dependent synthetase/ligase" evidence="1">
    <location>
        <begin position="29"/>
        <end position="183"/>
    </location>
</feature>
<dbReference type="AlphaFoldDB" id="A0AAW7MA14"/>
<dbReference type="Proteomes" id="UP001172737">
    <property type="component" value="Unassembled WGS sequence"/>
</dbReference>
<dbReference type="RefSeq" id="WP_301119439.1">
    <property type="nucleotide sequence ID" value="NZ_JAUHPX010000005.1"/>
</dbReference>
<dbReference type="Pfam" id="PF00501">
    <property type="entry name" value="AMP-binding"/>
    <property type="match status" value="1"/>
</dbReference>
<name>A0AAW7MA14_9MICO</name>
<dbReference type="InterPro" id="IPR025110">
    <property type="entry name" value="AMP-bd_C"/>
</dbReference>
<dbReference type="Gene3D" id="3.30.300.30">
    <property type="match status" value="1"/>
</dbReference>
<dbReference type="Gene3D" id="3.40.50.12780">
    <property type="entry name" value="N-terminal domain of ligase-like"/>
    <property type="match status" value="1"/>
</dbReference>
<evidence type="ECO:0000259" key="1">
    <source>
        <dbReference type="Pfam" id="PF00501"/>
    </source>
</evidence>
<dbReference type="Pfam" id="PF13193">
    <property type="entry name" value="AMP-binding_C"/>
    <property type="match status" value="1"/>
</dbReference>
<dbReference type="EMBL" id="JAUHPX010000005">
    <property type="protein sequence ID" value="MDN4488526.1"/>
    <property type="molecule type" value="Genomic_DNA"/>
</dbReference>
<sequence>MIFAHLSPDPLAAVDAALAGAADGIAVRTSGSTGAPRVVQVPAAAMRASAAATAARLGEAGWLLAIPADRIGGAMVVARARLADAPLSTLPPGRFTADAFAAAALSLPDGPHHVSLVPTQLRRLLAEPAGREALARFEAVLVGGAALPDADLPPGVVSTYGMSETSGGCVYDGRPLDGVEVAIGPDGRIRIAGPTLAAGYADGDDAAFETVEGRRWFVTSDLGELRDGALTVLGRADHVINTGGVKVHPLPVERALEAVPGVEACAVVGVPDAQWGERVVAVLAGAVDDAALASAISALPGPSRPRRIVRVGEVPRTAGGKIDRAAARSLAAPQEEIR</sequence>
<dbReference type="InterPro" id="IPR045851">
    <property type="entry name" value="AMP-bd_C_sf"/>
</dbReference>